<evidence type="ECO:0000313" key="2">
    <source>
        <dbReference type="EMBL" id="KAK7340672.1"/>
    </source>
</evidence>
<comment type="caution">
    <text evidence="2">The sequence shown here is derived from an EMBL/GenBank/DDBJ whole genome shotgun (WGS) entry which is preliminary data.</text>
</comment>
<name>A0AAN9LVL4_CANGL</name>
<dbReference type="EMBL" id="JAYMYQ010000004">
    <property type="protein sequence ID" value="KAK7340672.1"/>
    <property type="molecule type" value="Genomic_DNA"/>
</dbReference>
<organism evidence="2 3">
    <name type="scientific">Canavalia gladiata</name>
    <name type="common">Sword bean</name>
    <name type="synonym">Dolichos gladiatus</name>
    <dbReference type="NCBI Taxonomy" id="3824"/>
    <lineage>
        <taxon>Eukaryota</taxon>
        <taxon>Viridiplantae</taxon>
        <taxon>Streptophyta</taxon>
        <taxon>Embryophyta</taxon>
        <taxon>Tracheophyta</taxon>
        <taxon>Spermatophyta</taxon>
        <taxon>Magnoliopsida</taxon>
        <taxon>eudicotyledons</taxon>
        <taxon>Gunneridae</taxon>
        <taxon>Pentapetalae</taxon>
        <taxon>rosids</taxon>
        <taxon>fabids</taxon>
        <taxon>Fabales</taxon>
        <taxon>Fabaceae</taxon>
        <taxon>Papilionoideae</taxon>
        <taxon>50 kb inversion clade</taxon>
        <taxon>NPAAA clade</taxon>
        <taxon>indigoferoid/millettioid clade</taxon>
        <taxon>Phaseoleae</taxon>
        <taxon>Canavalia</taxon>
    </lineage>
</organism>
<accession>A0AAN9LVL4</accession>
<proteinExistence type="predicted"/>
<evidence type="ECO:0008006" key="4">
    <source>
        <dbReference type="Google" id="ProtNLM"/>
    </source>
</evidence>
<keyword evidence="3" id="KW-1185">Reference proteome</keyword>
<gene>
    <name evidence="2" type="ORF">VNO77_21382</name>
</gene>
<dbReference type="AlphaFoldDB" id="A0AAN9LVL4"/>
<feature type="signal peptide" evidence="1">
    <location>
        <begin position="1"/>
        <end position="32"/>
    </location>
</feature>
<evidence type="ECO:0000313" key="3">
    <source>
        <dbReference type="Proteomes" id="UP001367508"/>
    </source>
</evidence>
<sequence>MKKGSSFFSFSFSSAILVVSLFLLLHLDVSIAIPWKANATTVGDLWEEEEFSMNSHFGRMLYDLSKSVTGKAGNKGQPGISNCPRTQNYRNCLPNPNGGGPRQKCGDYNRNC</sequence>
<keyword evidence="1" id="KW-0732">Signal</keyword>
<dbReference type="Proteomes" id="UP001367508">
    <property type="component" value="Unassembled WGS sequence"/>
</dbReference>
<protein>
    <recommendedName>
        <fullName evidence="4">Rapid ALkalinization Factor</fullName>
    </recommendedName>
</protein>
<feature type="chain" id="PRO_5043020107" description="Rapid ALkalinization Factor" evidence="1">
    <location>
        <begin position="33"/>
        <end position="112"/>
    </location>
</feature>
<reference evidence="2 3" key="1">
    <citation type="submission" date="2024-01" db="EMBL/GenBank/DDBJ databases">
        <title>The genomes of 5 underutilized Papilionoideae crops provide insights into root nodulation and disease resistanc.</title>
        <authorList>
            <person name="Jiang F."/>
        </authorList>
    </citation>
    <scope>NUCLEOTIDE SEQUENCE [LARGE SCALE GENOMIC DNA]</scope>
    <source>
        <strain evidence="2">LVBAO_FW01</strain>
        <tissue evidence="2">Leaves</tissue>
    </source>
</reference>
<evidence type="ECO:0000256" key="1">
    <source>
        <dbReference type="SAM" id="SignalP"/>
    </source>
</evidence>